<organism evidence="14 15">
    <name type="scientific">Canis lupus familiaris</name>
    <name type="common">Dog</name>
    <name type="synonym">Canis familiaris</name>
    <dbReference type="NCBI Taxonomy" id="9615"/>
    <lineage>
        <taxon>Eukaryota</taxon>
        <taxon>Metazoa</taxon>
        <taxon>Chordata</taxon>
        <taxon>Craniata</taxon>
        <taxon>Vertebrata</taxon>
        <taxon>Euteleostomi</taxon>
        <taxon>Mammalia</taxon>
        <taxon>Eutheria</taxon>
        <taxon>Laurasiatheria</taxon>
        <taxon>Carnivora</taxon>
        <taxon>Caniformia</taxon>
        <taxon>Canidae</taxon>
        <taxon>Canis</taxon>
    </lineage>
</organism>
<comment type="similarity">
    <text evidence="2 12">Belongs to the mitochondrial carrier (TC 2.A.29) family.</text>
</comment>
<dbReference type="OrthoDB" id="269120at2759"/>
<dbReference type="PANTHER" id="PTHR45829">
    <property type="entry name" value="MITOCHONDRIAL CARRIER PROTEIN RIM2"/>
    <property type="match status" value="1"/>
</dbReference>
<accession>A0A8P0PRM0</accession>
<proteinExistence type="inferred from homology"/>
<reference evidence="14" key="2">
    <citation type="submission" date="2025-08" db="UniProtKB">
        <authorList>
            <consortium name="Ensembl"/>
        </authorList>
    </citation>
    <scope>IDENTIFICATION</scope>
</reference>
<evidence type="ECO:0000256" key="7">
    <source>
        <dbReference type="ARBA" id="ARBA00022989"/>
    </source>
</evidence>
<dbReference type="Proteomes" id="UP000002254">
    <property type="component" value="Chromosome 23"/>
</dbReference>
<evidence type="ECO:0000256" key="9">
    <source>
        <dbReference type="ARBA" id="ARBA00023136"/>
    </source>
</evidence>
<evidence type="ECO:0000256" key="10">
    <source>
        <dbReference type="ARBA" id="ARBA00048358"/>
    </source>
</evidence>
<feature type="repeat" description="Solcar" evidence="11">
    <location>
        <begin position="99"/>
        <end position="203"/>
    </location>
</feature>
<evidence type="ECO:0000256" key="13">
    <source>
        <dbReference type="SAM" id="MobiDB-lite"/>
    </source>
</evidence>
<gene>
    <name evidence="14" type="primary">SLC25A36</name>
</gene>
<comment type="catalytic activity">
    <reaction evidence="10">
        <text>UTP(in) + CTP(out) = UTP(out) + CTP(in)</text>
        <dbReference type="Rhea" id="RHEA:73531"/>
        <dbReference type="ChEBI" id="CHEBI:37563"/>
        <dbReference type="ChEBI" id="CHEBI:46398"/>
    </reaction>
</comment>
<evidence type="ECO:0000313" key="15">
    <source>
        <dbReference type="Proteomes" id="UP000002254"/>
    </source>
</evidence>
<keyword evidence="6" id="KW-0999">Mitochondrion inner membrane</keyword>
<evidence type="ECO:0000313" key="14">
    <source>
        <dbReference type="Ensembl" id="ENSCAFP00000074916.1"/>
    </source>
</evidence>
<evidence type="ECO:0000256" key="12">
    <source>
        <dbReference type="RuleBase" id="RU000488"/>
    </source>
</evidence>
<keyword evidence="5" id="KW-0677">Repeat</keyword>
<keyword evidence="4 11" id="KW-0812">Transmembrane</keyword>
<dbReference type="InterPro" id="IPR023395">
    <property type="entry name" value="MCP_dom_sf"/>
</dbReference>
<dbReference type="InterPro" id="IPR018108">
    <property type="entry name" value="MCP_transmembrane"/>
</dbReference>
<evidence type="ECO:0000256" key="4">
    <source>
        <dbReference type="ARBA" id="ARBA00022692"/>
    </source>
</evidence>
<dbReference type="GO" id="GO:0005743">
    <property type="term" value="C:mitochondrial inner membrane"/>
    <property type="evidence" value="ECO:0007669"/>
    <property type="project" value="UniProtKB-SubCell"/>
</dbReference>
<keyword evidence="9 11" id="KW-0472">Membrane</keyword>
<dbReference type="PANTHER" id="PTHR45829:SF2">
    <property type="entry name" value="SOLUTE CARRIER FAMILY 25 MEMBER 36"/>
    <property type="match status" value="1"/>
</dbReference>
<protein>
    <submittedName>
        <fullName evidence="14">Solute carrier family 25 member 36</fullName>
    </submittedName>
</protein>
<dbReference type="Gene3D" id="1.50.40.10">
    <property type="entry name" value="Mitochondrial carrier domain"/>
    <property type="match status" value="1"/>
</dbReference>
<evidence type="ECO:0000256" key="2">
    <source>
        <dbReference type="ARBA" id="ARBA00006375"/>
    </source>
</evidence>
<dbReference type="FunFam" id="1.50.40.10:FF:000074">
    <property type="entry name" value="Solute carrier family 25 member 36"/>
    <property type="match status" value="1"/>
</dbReference>
<evidence type="ECO:0000256" key="5">
    <source>
        <dbReference type="ARBA" id="ARBA00022737"/>
    </source>
</evidence>
<dbReference type="PROSITE" id="PS50920">
    <property type="entry name" value="SOLCAR"/>
    <property type="match status" value="1"/>
</dbReference>
<feature type="compositionally biased region" description="Pro residues" evidence="13">
    <location>
        <begin position="77"/>
        <end position="88"/>
    </location>
</feature>
<reference evidence="14 15" key="1">
    <citation type="journal article" date="2005" name="Nature">
        <title>Genome sequence, comparative analysis and haplotype structure of the domestic dog.</title>
        <authorList>
            <consortium name="Broad Sequencing Platform"/>
            <person name="Lindblad-Toh K."/>
            <person name="Wade C.M."/>
            <person name="Mikkelsen T.S."/>
            <person name="Karlsson E.K."/>
            <person name="Jaffe D.B."/>
            <person name="Kamal M."/>
            <person name="Clamp M."/>
            <person name="Chang J.L."/>
            <person name="Kulbokas E.J. III"/>
            <person name="Zody M.C."/>
            <person name="Mauceli E."/>
            <person name="Xie X."/>
            <person name="Breen M."/>
            <person name="Wayne R.K."/>
            <person name="Ostrander E.A."/>
            <person name="Ponting C.P."/>
            <person name="Galibert F."/>
            <person name="Smith D.R."/>
            <person name="DeJong P.J."/>
            <person name="Kirkness E."/>
            <person name="Alvarez P."/>
            <person name="Biagi T."/>
            <person name="Brockman W."/>
            <person name="Butler J."/>
            <person name="Chin C.W."/>
            <person name="Cook A."/>
            <person name="Cuff J."/>
            <person name="Daly M.J."/>
            <person name="DeCaprio D."/>
            <person name="Gnerre S."/>
            <person name="Grabherr M."/>
            <person name="Kellis M."/>
            <person name="Kleber M."/>
            <person name="Bardeleben C."/>
            <person name="Goodstadt L."/>
            <person name="Heger A."/>
            <person name="Hitte C."/>
            <person name="Kim L."/>
            <person name="Koepfli K.P."/>
            <person name="Parker H.G."/>
            <person name="Pollinger J.P."/>
            <person name="Searle S.M."/>
            <person name="Sutter N.B."/>
            <person name="Thomas R."/>
            <person name="Webber C."/>
            <person name="Baldwin J."/>
            <person name="Abebe A."/>
            <person name="Abouelleil A."/>
            <person name="Aftuck L."/>
            <person name="Ait-Zahra M."/>
            <person name="Aldredge T."/>
            <person name="Allen N."/>
            <person name="An P."/>
            <person name="Anderson S."/>
            <person name="Antoine C."/>
            <person name="Arachchi H."/>
            <person name="Aslam A."/>
            <person name="Ayotte L."/>
            <person name="Bachantsang P."/>
            <person name="Barry A."/>
            <person name="Bayul T."/>
            <person name="Benamara M."/>
            <person name="Berlin A."/>
            <person name="Bessette D."/>
            <person name="Blitshteyn B."/>
            <person name="Bloom T."/>
            <person name="Blye J."/>
            <person name="Boguslavskiy L."/>
            <person name="Bonnet C."/>
            <person name="Boukhgalter B."/>
            <person name="Brown A."/>
            <person name="Cahill P."/>
            <person name="Calixte N."/>
            <person name="Camarata J."/>
            <person name="Cheshatsang Y."/>
            <person name="Chu J."/>
            <person name="Citroen M."/>
            <person name="Collymore A."/>
            <person name="Cooke P."/>
            <person name="Dawoe T."/>
            <person name="Daza R."/>
            <person name="Decktor K."/>
            <person name="DeGray S."/>
            <person name="Dhargay N."/>
            <person name="Dooley K."/>
            <person name="Dooley K."/>
            <person name="Dorje P."/>
            <person name="Dorjee K."/>
            <person name="Dorris L."/>
            <person name="Duffey N."/>
            <person name="Dupes A."/>
            <person name="Egbiremolen O."/>
            <person name="Elong R."/>
            <person name="Falk J."/>
            <person name="Farina A."/>
            <person name="Faro S."/>
            <person name="Ferguson D."/>
            <person name="Ferreira P."/>
            <person name="Fisher S."/>
            <person name="FitzGerald M."/>
            <person name="Foley K."/>
            <person name="Foley C."/>
            <person name="Franke A."/>
            <person name="Friedrich D."/>
            <person name="Gage D."/>
            <person name="Garber M."/>
            <person name="Gearin G."/>
            <person name="Giannoukos G."/>
            <person name="Goode T."/>
            <person name="Goyette A."/>
            <person name="Graham J."/>
            <person name="Grandbois E."/>
            <person name="Gyaltsen K."/>
            <person name="Hafez N."/>
            <person name="Hagopian D."/>
            <person name="Hagos B."/>
            <person name="Hall J."/>
            <person name="Healy C."/>
            <person name="Hegarty R."/>
            <person name="Honan T."/>
            <person name="Horn A."/>
            <person name="Houde N."/>
            <person name="Hughes L."/>
            <person name="Hunnicutt L."/>
            <person name="Husby M."/>
            <person name="Jester B."/>
            <person name="Jones C."/>
            <person name="Kamat A."/>
            <person name="Kanga B."/>
            <person name="Kells C."/>
            <person name="Khazanovich D."/>
            <person name="Kieu A.C."/>
            <person name="Kisner P."/>
            <person name="Kumar M."/>
            <person name="Lance K."/>
            <person name="Landers T."/>
            <person name="Lara M."/>
            <person name="Lee W."/>
            <person name="Leger J.P."/>
            <person name="Lennon N."/>
            <person name="Leuper L."/>
            <person name="LeVine S."/>
            <person name="Liu J."/>
            <person name="Liu X."/>
            <person name="Lokyitsang Y."/>
            <person name="Lokyitsang T."/>
            <person name="Lui A."/>
            <person name="Macdonald J."/>
            <person name="Major J."/>
            <person name="Marabella R."/>
            <person name="Maru K."/>
            <person name="Matthews C."/>
            <person name="McDonough S."/>
            <person name="Mehta T."/>
            <person name="Meldrim J."/>
            <person name="Melnikov A."/>
            <person name="Meneus L."/>
            <person name="Mihalev A."/>
            <person name="Mihova T."/>
            <person name="Miller K."/>
            <person name="Mittelman R."/>
            <person name="Mlenga V."/>
            <person name="Mulrain L."/>
            <person name="Munson G."/>
            <person name="Navidi A."/>
            <person name="Naylor J."/>
            <person name="Nguyen T."/>
            <person name="Nguyen N."/>
            <person name="Nguyen C."/>
            <person name="Nguyen T."/>
            <person name="Nicol R."/>
            <person name="Norbu N."/>
            <person name="Norbu C."/>
            <person name="Novod N."/>
            <person name="Nyima T."/>
            <person name="Olandt P."/>
            <person name="O'Neill B."/>
            <person name="O'Neill K."/>
            <person name="Osman S."/>
            <person name="Oyono L."/>
            <person name="Patti C."/>
            <person name="Perrin D."/>
            <person name="Phunkhang P."/>
            <person name="Pierre F."/>
            <person name="Priest M."/>
            <person name="Rachupka A."/>
            <person name="Raghuraman S."/>
            <person name="Rameau R."/>
            <person name="Ray V."/>
            <person name="Raymond C."/>
            <person name="Rege F."/>
            <person name="Rise C."/>
            <person name="Rogers J."/>
            <person name="Rogov P."/>
            <person name="Sahalie J."/>
            <person name="Settipalli S."/>
            <person name="Sharpe T."/>
            <person name="Shea T."/>
            <person name="Sheehan M."/>
            <person name="Sherpa N."/>
            <person name="Shi J."/>
            <person name="Shih D."/>
            <person name="Sloan J."/>
            <person name="Smith C."/>
            <person name="Sparrow T."/>
            <person name="Stalker J."/>
            <person name="Stange-Thomann N."/>
            <person name="Stavropoulos S."/>
            <person name="Stone C."/>
            <person name="Stone S."/>
            <person name="Sykes S."/>
            <person name="Tchuinga P."/>
            <person name="Tenzing P."/>
            <person name="Tesfaye S."/>
            <person name="Thoulutsang D."/>
            <person name="Thoulutsang Y."/>
            <person name="Topham K."/>
            <person name="Topping I."/>
            <person name="Tsamla T."/>
            <person name="Vassiliev H."/>
            <person name="Venkataraman V."/>
            <person name="Vo A."/>
            <person name="Wangchuk T."/>
            <person name="Wangdi T."/>
            <person name="Weiand M."/>
            <person name="Wilkinson J."/>
            <person name="Wilson A."/>
            <person name="Yadav S."/>
            <person name="Yang S."/>
            <person name="Yang X."/>
            <person name="Young G."/>
            <person name="Yu Q."/>
            <person name="Zainoun J."/>
            <person name="Zembek L."/>
            <person name="Zimmer A."/>
            <person name="Lander E.S."/>
        </authorList>
    </citation>
    <scope>NUCLEOTIDE SEQUENCE [LARGE SCALE GENOMIC DNA]</scope>
    <source>
        <strain evidence="14">Boxer</strain>
    </source>
</reference>
<name>A0A8P0PRM0_CANLF</name>
<evidence type="ECO:0000256" key="1">
    <source>
        <dbReference type="ARBA" id="ARBA00004448"/>
    </source>
</evidence>
<evidence type="ECO:0000256" key="8">
    <source>
        <dbReference type="ARBA" id="ARBA00023128"/>
    </source>
</evidence>
<sequence>MSGVAGICEAGRAASPRRPAAAAPPSGSGRERSAGAGRGAAAAPRGGPRRSPSAAAPPAPFPGRRAPLGRVRRCRPPRVPGPRPPPAPGGHAGERMTQRDTLVHLFAGGCGGTVGAILTCPLEVVKTRLQSSSVTLYISEVQLNTMAGASVNRVVSPGPLHCLKVILEKEGPRSLFRGLGPNLVGVAPSRAIYFAAYSNCKEKLNGIFDPDSTQVHMISAAMAGIYCTFLPRKE</sequence>
<feature type="compositionally biased region" description="Low complexity" evidence="13">
    <location>
        <begin position="10"/>
        <end position="28"/>
    </location>
</feature>
<evidence type="ECO:0000256" key="3">
    <source>
        <dbReference type="ARBA" id="ARBA00022448"/>
    </source>
</evidence>
<evidence type="ECO:0000256" key="6">
    <source>
        <dbReference type="ARBA" id="ARBA00022792"/>
    </source>
</evidence>
<comment type="subcellular location">
    <subcellularLocation>
        <location evidence="1">Mitochondrion inner membrane</location>
        <topology evidence="1">Multi-pass membrane protein</topology>
    </subcellularLocation>
</comment>
<feature type="compositionally biased region" description="Low complexity" evidence="13">
    <location>
        <begin position="39"/>
        <end position="54"/>
    </location>
</feature>
<evidence type="ECO:0000256" key="11">
    <source>
        <dbReference type="PROSITE-ProRule" id="PRU00282"/>
    </source>
</evidence>
<dbReference type="AlphaFoldDB" id="A0A8P0PRM0"/>
<dbReference type="SUPFAM" id="SSF103506">
    <property type="entry name" value="Mitochondrial carrier"/>
    <property type="match status" value="1"/>
</dbReference>
<keyword evidence="8" id="KW-0496">Mitochondrion</keyword>
<dbReference type="Pfam" id="PF00153">
    <property type="entry name" value="Mito_carr"/>
    <property type="match status" value="1"/>
</dbReference>
<dbReference type="InterPro" id="IPR049562">
    <property type="entry name" value="SLC25A33/36-like"/>
</dbReference>
<keyword evidence="7" id="KW-1133">Transmembrane helix</keyword>
<keyword evidence="3 12" id="KW-0813">Transport</keyword>
<dbReference type="Ensembl" id="ENSCAFT00000100365.1">
    <property type="protein sequence ID" value="ENSCAFP00000074916.1"/>
    <property type="gene ID" value="ENSCAFG00000054899.1"/>
</dbReference>
<dbReference type="GO" id="GO:0015218">
    <property type="term" value="F:pyrimidine nucleotide transmembrane transporter activity"/>
    <property type="evidence" value="ECO:0007669"/>
    <property type="project" value="InterPro"/>
</dbReference>
<feature type="region of interest" description="Disordered" evidence="13">
    <location>
        <begin position="1"/>
        <end position="94"/>
    </location>
</feature>